<organism evidence="3 4">
    <name type="scientific">Vibrio ostreae</name>
    <dbReference type="NCBI Taxonomy" id="2841925"/>
    <lineage>
        <taxon>Bacteria</taxon>
        <taxon>Pseudomonadati</taxon>
        <taxon>Pseudomonadota</taxon>
        <taxon>Gammaproteobacteria</taxon>
        <taxon>Vibrionales</taxon>
        <taxon>Vibrionaceae</taxon>
        <taxon>Vibrio</taxon>
    </lineage>
</organism>
<reference evidence="3" key="1">
    <citation type="submission" date="2021-06" db="EMBL/GenBank/DDBJ databases">
        <title>Vibrio nov. sp., novel gut bacterium isolated from Yellow Sea oyster.</title>
        <authorList>
            <person name="Muhammad N."/>
            <person name="Nguyen T.H."/>
            <person name="Lee Y.-J."/>
            <person name="Ko J."/>
            <person name="Kim S.-G."/>
        </authorList>
    </citation>
    <scope>NUCLEOTIDE SEQUENCE</scope>
    <source>
        <strain evidence="3">OG9-811</strain>
    </source>
</reference>
<evidence type="ECO:0000259" key="2">
    <source>
        <dbReference type="Pfam" id="PF07811"/>
    </source>
</evidence>
<keyword evidence="1" id="KW-0812">Transmembrane</keyword>
<dbReference type="KEGG" id="vos:KNV97_15420"/>
<dbReference type="EMBL" id="CP076643">
    <property type="protein sequence ID" value="QXO16852.1"/>
    <property type="molecule type" value="Genomic_DNA"/>
</dbReference>
<protein>
    <submittedName>
        <fullName evidence="3">Pilus assembly protein</fullName>
    </submittedName>
</protein>
<evidence type="ECO:0000313" key="4">
    <source>
        <dbReference type="Proteomes" id="UP000694232"/>
    </source>
</evidence>
<evidence type="ECO:0000256" key="1">
    <source>
        <dbReference type="SAM" id="Phobius"/>
    </source>
</evidence>
<dbReference type="Proteomes" id="UP000694232">
    <property type="component" value="Chromosome 1"/>
</dbReference>
<keyword evidence="1" id="KW-0472">Membrane</keyword>
<accession>A0A975U807</accession>
<dbReference type="AlphaFoldDB" id="A0A975U807"/>
<proteinExistence type="predicted"/>
<keyword evidence="4" id="KW-1185">Reference proteome</keyword>
<dbReference type="InterPro" id="IPR012495">
    <property type="entry name" value="TadE-like_dom"/>
</dbReference>
<feature type="transmembrane region" description="Helical" evidence="1">
    <location>
        <begin position="21"/>
        <end position="50"/>
    </location>
</feature>
<gene>
    <name evidence="3" type="ORF">KNV97_15420</name>
</gene>
<feature type="domain" description="TadE-like" evidence="2">
    <location>
        <begin position="22"/>
        <end position="64"/>
    </location>
</feature>
<dbReference type="InterPro" id="IPR012902">
    <property type="entry name" value="N_methyl_site"/>
</dbReference>
<dbReference type="Pfam" id="PF07811">
    <property type="entry name" value="TadE"/>
    <property type="match status" value="1"/>
</dbReference>
<name>A0A975U807_9VIBR</name>
<keyword evidence="1" id="KW-1133">Transmembrane helix</keyword>
<sequence>MKLCSRQHTIRRNFTGRSRQQGITLVEFSILASVFLLIMFAVIEIGIFAFQLQAMNDISRRAARIAVVCPVGTDVNIKSLAFTEQIPTGMFASDQFDDDNIEIDYLDNSGVKVETPFDNQRDIHFVRVRIVDFNYGFSGLLNFLGDNGTLSVPEFETILPAESLGNVRVDGSNEKTTCI</sequence>
<dbReference type="PROSITE" id="PS00409">
    <property type="entry name" value="PROKAR_NTER_METHYL"/>
    <property type="match status" value="1"/>
</dbReference>
<evidence type="ECO:0000313" key="3">
    <source>
        <dbReference type="EMBL" id="QXO16852.1"/>
    </source>
</evidence>